<dbReference type="AlphaFoldDB" id="A0A7R9GGK9"/>
<evidence type="ECO:0000256" key="2">
    <source>
        <dbReference type="ARBA" id="ARBA00022448"/>
    </source>
</evidence>
<dbReference type="EMBL" id="CAJPEX010002122">
    <property type="protein sequence ID" value="CAG0920516.1"/>
    <property type="molecule type" value="Genomic_DNA"/>
</dbReference>
<feature type="transmembrane region" description="Helical" evidence="12">
    <location>
        <begin position="397"/>
        <end position="415"/>
    </location>
</feature>
<feature type="domain" description="Ionotropic glutamate receptor L-glutamate and glycine-binding" evidence="13">
    <location>
        <begin position="170"/>
        <end position="238"/>
    </location>
</feature>
<proteinExistence type="predicted"/>
<dbReference type="Proteomes" id="UP000678499">
    <property type="component" value="Unassembled WGS sequence"/>
</dbReference>
<evidence type="ECO:0000259" key="13">
    <source>
        <dbReference type="Pfam" id="PF10613"/>
    </source>
</evidence>
<keyword evidence="11" id="KW-0407">Ion channel</keyword>
<sequence>MDTEASFLAAAREPNTAYMASELFLKLMLVQHGLSEMATLSKEGAFSHFIGGAVRKGSPWKPVIDDFLSRVSAAGLADKWMNMTMEISRQEYYKKLRSTESSAVDGNNLDTSLTRGYGFSETDSELTIAIKLDHLQGIFDDQVSVSGKPCCGFQVPTLLGIRVSRISSFISLELYLVPNQEWGIQMKNGSFDGLIGELSENRADIVANILAISRARMKFVDFTKPYIFEYTTFVTRKPDEISKAYAIAKPFSDQTLKRKEYSLLWDRLQSSDHRGPGILTNAPSRAGVISAVQEKKRAHIVGKICTGILLQMGLEEMAVMSPGMNMLSQMMGVAVRKGSPLLPVVDQMISRMLAAGLIDFWTRRSLAKSRQEYGVNNFSGPSSKEEKIMALKLEHNYAAFFVLGIGTALSCFVFLSERLFFKLTAHKCWET</sequence>
<evidence type="ECO:0000256" key="4">
    <source>
        <dbReference type="ARBA" id="ARBA00022692"/>
    </source>
</evidence>
<dbReference type="InterPro" id="IPR019594">
    <property type="entry name" value="Glu/Gly-bd"/>
</dbReference>
<keyword evidence="7 12" id="KW-0472">Membrane</keyword>
<evidence type="ECO:0000256" key="11">
    <source>
        <dbReference type="ARBA" id="ARBA00023303"/>
    </source>
</evidence>
<evidence type="ECO:0000256" key="12">
    <source>
        <dbReference type="SAM" id="Phobius"/>
    </source>
</evidence>
<evidence type="ECO:0000256" key="1">
    <source>
        <dbReference type="ARBA" id="ARBA00004651"/>
    </source>
</evidence>
<evidence type="ECO:0000256" key="3">
    <source>
        <dbReference type="ARBA" id="ARBA00022475"/>
    </source>
</evidence>
<evidence type="ECO:0000256" key="7">
    <source>
        <dbReference type="ARBA" id="ARBA00023136"/>
    </source>
</evidence>
<evidence type="ECO:0000313" key="15">
    <source>
        <dbReference type="Proteomes" id="UP000678499"/>
    </source>
</evidence>
<gene>
    <name evidence="14" type="ORF">NMOB1V02_LOCUS8024</name>
</gene>
<dbReference type="GO" id="GO:0005886">
    <property type="term" value="C:plasma membrane"/>
    <property type="evidence" value="ECO:0007669"/>
    <property type="project" value="UniProtKB-SubCell"/>
</dbReference>
<keyword evidence="3" id="KW-1003">Cell membrane</keyword>
<dbReference type="PANTHER" id="PTHR42643:SF24">
    <property type="entry name" value="IONOTROPIC RECEPTOR 60A"/>
    <property type="match status" value="1"/>
</dbReference>
<dbReference type="Pfam" id="PF10613">
    <property type="entry name" value="Lig_chan-Glu_bd"/>
    <property type="match status" value="1"/>
</dbReference>
<protein>
    <recommendedName>
        <fullName evidence="13">Ionotropic glutamate receptor L-glutamate and glycine-binding domain-containing protein</fullName>
    </recommendedName>
</protein>
<evidence type="ECO:0000313" key="14">
    <source>
        <dbReference type="EMBL" id="CAD7280364.1"/>
    </source>
</evidence>
<keyword evidence="4 12" id="KW-0812">Transmembrane</keyword>
<evidence type="ECO:0000256" key="8">
    <source>
        <dbReference type="ARBA" id="ARBA00023170"/>
    </source>
</evidence>
<evidence type="ECO:0000256" key="5">
    <source>
        <dbReference type="ARBA" id="ARBA00022989"/>
    </source>
</evidence>
<keyword evidence="9" id="KW-0325">Glycoprotein</keyword>
<keyword evidence="10" id="KW-1071">Ligand-gated ion channel</keyword>
<dbReference type="PANTHER" id="PTHR42643">
    <property type="entry name" value="IONOTROPIC RECEPTOR 20A-RELATED"/>
    <property type="match status" value="1"/>
</dbReference>
<keyword evidence="5 12" id="KW-1133">Transmembrane helix</keyword>
<dbReference type="Gene3D" id="3.40.190.10">
    <property type="entry name" value="Periplasmic binding protein-like II"/>
    <property type="match status" value="1"/>
</dbReference>
<keyword evidence="8" id="KW-0675">Receptor</keyword>
<accession>A0A7R9GGK9</accession>
<name>A0A7R9GGK9_9CRUS</name>
<organism evidence="14">
    <name type="scientific">Notodromas monacha</name>
    <dbReference type="NCBI Taxonomy" id="399045"/>
    <lineage>
        <taxon>Eukaryota</taxon>
        <taxon>Metazoa</taxon>
        <taxon>Ecdysozoa</taxon>
        <taxon>Arthropoda</taxon>
        <taxon>Crustacea</taxon>
        <taxon>Oligostraca</taxon>
        <taxon>Ostracoda</taxon>
        <taxon>Podocopa</taxon>
        <taxon>Podocopida</taxon>
        <taxon>Cypridocopina</taxon>
        <taxon>Cypridoidea</taxon>
        <taxon>Cyprididae</taxon>
        <taxon>Notodromas</taxon>
    </lineage>
</organism>
<evidence type="ECO:0000256" key="6">
    <source>
        <dbReference type="ARBA" id="ARBA00023065"/>
    </source>
</evidence>
<comment type="subcellular location">
    <subcellularLocation>
        <location evidence="1">Cell membrane</location>
        <topology evidence="1">Multi-pass membrane protein</topology>
    </subcellularLocation>
</comment>
<dbReference type="SUPFAM" id="SSF53850">
    <property type="entry name" value="Periplasmic binding protein-like II"/>
    <property type="match status" value="1"/>
</dbReference>
<reference evidence="14" key="1">
    <citation type="submission" date="2020-11" db="EMBL/GenBank/DDBJ databases">
        <authorList>
            <person name="Tran Van P."/>
        </authorList>
    </citation>
    <scope>NUCLEOTIDE SEQUENCE</scope>
</reference>
<dbReference type="InterPro" id="IPR052192">
    <property type="entry name" value="Insect_Ionotropic_Sensory_Rcpt"/>
</dbReference>
<evidence type="ECO:0000256" key="9">
    <source>
        <dbReference type="ARBA" id="ARBA00023180"/>
    </source>
</evidence>
<keyword evidence="6" id="KW-0406">Ion transport</keyword>
<dbReference type="EMBL" id="OA884159">
    <property type="protein sequence ID" value="CAD7280364.1"/>
    <property type="molecule type" value="Genomic_DNA"/>
</dbReference>
<dbReference type="GO" id="GO:0015276">
    <property type="term" value="F:ligand-gated monoatomic ion channel activity"/>
    <property type="evidence" value="ECO:0007669"/>
    <property type="project" value="InterPro"/>
</dbReference>
<dbReference type="OrthoDB" id="6355574at2759"/>
<evidence type="ECO:0000256" key="10">
    <source>
        <dbReference type="ARBA" id="ARBA00023286"/>
    </source>
</evidence>
<keyword evidence="15" id="KW-1185">Reference proteome</keyword>
<keyword evidence="2" id="KW-0813">Transport</keyword>